<evidence type="ECO:0008006" key="3">
    <source>
        <dbReference type="Google" id="ProtNLM"/>
    </source>
</evidence>
<dbReference type="Gene3D" id="3.30.710.10">
    <property type="entry name" value="Potassium Channel Kv1.1, Chain A"/>
    <property type="match status" value="1"/>
</dbReference>
<organism evidence="1 2">
    <name type="scientific">Marasmiellus scandens</name>
    <dbReference type="NCBI Taxonomy" id="2682957"/>
    <lineage>
        <taxon>Eukaryota</taxon>
        <taxon>Fungi</taxon>
        <taxon>Dikarya</taxon>
        <taxon>Basidiomycota</taxon>
        <taxon>Agaricomycotina</taxon>
        <taxon>Agaricomycetes</taxon>
        <taxon>Agaricomycetidae</taxon>
        <taxon>Agaricales</taxon>
        <taxon>Marasmiineae</taxon>
        <taxon>Omphalotaceae</taxon>
        <taxon>Marasmiellus</taxon>
    </lineage>
</organism>
<comment type="caution">
    <text evidence="1">The sequence shown here is derived from an EMBL/GenBank/DDBJ whole genome shotgun (WGS) entry which is preliminary data.</text>
</comment>
<evidence type="ECO:0000313" key="1">
    <source>
        <dbReference type="EMBL" id="KAK7458160.1"/>
    </source>
</evidence>
<sequence length="304" mass="34736">MQSRAPSPNSRITLNLNVSGATIDIKPGQSQQKRIRSRQSVTIEGQLKMSTKFPIEDPENDWLCRSNDGLLYGLRIENARINSENIYDPESPDSPIDDIAWHKQIDLPSTICDLLFEYLYNRPRTNLETVPFNILVDLTHAAEEYMVQSAIDACKNALRKHIPENALDVMRVAGKYGYNEEMIRAAPFLIDTALHTMNTVLPPNLHMAWCCYREQFTATHRFASEAYTNDHKCQVWNGILLEVFKRLRGEPGDILGKIEKIFEDMIDKVIQKGGVDACCVAPLKLWRETIVNRRDAHEVLQIPN</sequence>
<name>A0ABR1JH19_9AGAR</name>
<evidence type="ECO:0000313" key="2">
    <source>
        <dbReference type="Proteomes" id="UP001498398"/>
    </source>
</evidence>
<keyword evidence="2" id="KW-1185">Reference proteome</keyword>
<reference evidence="1 2" key="1">
    <citation type="submission" date="2024-01" db="EMBL/GenBank/DDBJ databases">
        <title>A draft genome for the cacao thread blight pathogen Marasmiellus scandens.</title>
        <authorList>
            <person name="Baruah I.K."/>
            <person name="Leung J."/>
            <person name="Bukari Y."/>
            <person name="Amoako-Attah I."/>
            <person name="Meinhardt L.W."/>
            <person name="Bailey B.A."/>
            <person name="Cohen S.P."/>
        </authorList>
    </citation>
    <scope>NUCLEOTIDE SEQUENCE [LARGE SCALE GENOMIC DNA]</scope>
    <source>
        <strain evidence="1 2">GH-19</strain>
    </source>
</reference>
<gene>
    <name evidence="1" type="ORF">VKT23_010068</name>
</gene>
<proteinExistence type="predicted"/>
<dbReference type="Proteomes" id="UP001498398">
    <property type="component" value="Unassembled WGS sequence"/>
</dbReference>
<dbReference type="EMBL" id="JBANRG010000018">
    <property type="protein sequence ID" value="KAK7458160.1"/>
    <property type="molecule type" value="Genomic_DNA"/>
</dbReference>
<protein>
    <recommendedName>
        <fullName evidence="3">BTB domain-containing protein</fullName>
    </recommendedName>
</protein>
<accession>A0ABR1JH19</accession>
<dbReference type="InterPro" id="IPR011333">
    <property type="entry name" value="SKP1/BTB/POZ_sf"/>
</dbReference>